<feature type="compositionally biased region" description="Polar residues" evidence="6">
    <location>
        <begin position="343"/>
        <end position="366"/>
    </location>
</feature>
<dbReference type="Proteomes" id="UP001497623">
    <property type="component" value="Unassembled WGS sequence"/>
</dbReference>
<dbReference type="EMBL" id="CAXKWB010000937">
    <property type="protein sequence ID" value="CAL4062872.1"/>
    <property type="molecule type" value="Genomic_DNA"/>
</dbReference>
<comment type="caution">
    <text evidence="8">The sequence shown here is derived from an EMBL/GenBank/DDBJ whole genome shotgun (WGS) entry which is preliminary data.</text>
</comment>
<evidence type="ECO:0000313" key="8">
    <source>
        <dbReference type="EMBL" id="CAL4062872.1"/>
    </source>
</evidence>
<evidence type="ECO:0000256" key="1">
    <source>
        <dbReference type="ARBA" id="ARBA00004123"/>
    </source>
</evidence>
<gene>
    <name evidence="8" type="ORF">MNOR_LOCUS2898</name>
</gene>
<sequence length="752" mass="85064">MATGTAQKHRIIASQKEKQSVDMWSKVFTAEQKTMEQSLQFVKKLVNVGMSSITYLRAVLPESAYCDEAAEGLALKLLNENSKCRRSAVMLGWINGCFDALEKKYLRQLTLEFFCDDKNPEKAFETYTFSFKYTEDGEVQMDDVSGVAVSECNKFKNKFEVRRPTIKMLRTIILLTNSLQPMPEKAFMSLKLKYYDETTPEDYQPPGFQECDDENTAINDSIKIKIGHVTTPYHSVVLKCCTERKLFEIDGVDSISRMEYNNSEDSNKLENPSKAPTLHSGLISMTQVSQSNSQMHNDNYMHSGTIKPVSNLPEQCEEQIVPLPVTQYMAGYSTPKLEYSCTTTPMSQKSSSKMRTPGTIKSNTTPEMICPSQPDPDYPVRCPCQVNLDEGLMILCDICGFWQHAVCFLVIDENQAPDTHICERCSTDCNICTEPNLSGMTEGNVKVTCLYRRMLVMFEKCIQGTKVSSCTLAQSLGIDITQAVNLFYSATDDSILVILNKKEETYAIDRQRLLNWAFPKYLNYKHECKDSPVVNQLKNGDNTDSDATPELPFLSFRQSDIIETQDVPVATYTGKKYNNFTGFSRETDNNDTKIPDSNNDNLLSDNSQYMYSQNGKNHPLENLIHESSQLSNNATVDINTQTQDLLLTQLEQGNSEPFLVGSNEEALKSPLPMKLSQIKLQNSPKCRDIKYLDKSNGSRLSRGRKRLGENSESQASLKKEPEWEISDSQGSSLRSLRTRIQRRTKVSRTSKL</sequence>
<dbReference type="AlphaFoldDB" id="A0AAV2PRC8"/>
<proteinExistence type="predicted"/>
<keyword evidence="4" id="KW-0539">Nucleus</keyword>
<dbReference type="GO" id="GO:0005634">
    <property type="term" value="C:nucleus"/>
    <property type="evidence" value="ECO:0007669"/>
    <property type="project" value="UniProtKB-SubCell"/>
</dbReference>
<accession>A0AAV2PRC8</accession>
<dbReference type="Pfam" id="PF02301">
    <property type="entry name" value="HORMA"/>
    <property type="match status" value="1"/>
</dbReference>
<keyword evidence="5" id="KW-0469">Meiosis</keyword>
<evidence type="ECO:0000256" key="5">
    <source>
        <dbReference type="ARBA" id="ARBA00023254"/>
    </source>
</evidence>
<dbReference type="InterPro" id="IPR036570">
    <property type="entry name" value="HORMA_dom_sf"/>
</dbReference>
<evidence type="ECO:0000256" key="4">
    <source>
        <dbReference type="ARBA" id="ARBA00023242"/>
    </source>
</evidence>
<protein>
    <recommendedName>
        <fullName evidence="7">HORMA domain-containing protein</fullName>
    </recommendedName>
</protein>
<dbReference type="GO" id="GO:0005694">
    <property type="term" value="C:chromosome"/>
    <property type="evidence" value="ECO:0007669"/>
    <property type="project" value="UniProtKB-SubCell"/>
</dbReference>
<feature type="domain" description="HORMA" evidence="7">
    <location>
        <begin position="36"/>
        <end position="240"/>
    </location>
</feature>
<feature type="region of interest" description="Disordered" evidence="6">
    <location>
        <begin position="694"/>
        <end position="752"/>
    </location>
</feature>
<reference evidence="8 9" key="1">
    <citation type="submission" date="2024-05" db="EMBL/GenBank/DDBJ databases">
        <authorList>
            <person name="Wallberg A."/>
        </authorList>
    </citation>
    <scope>NUCLEOTIDE SEQUENCE [LARGE SCALE GENOMIC DNA]</scope>
</reference>
<dbReference type="Gene3D" id="3.30.900.10">
    <property type="entry name" value="HORMA domain"/>
    <property type="match status" value="1"/>
</dbReference>
<dbReference type="GO" id="GO:0051321">
    <property type="term" value="P:meiotic cell cycle"/>
    <property type="evidence" value="ECO:0007669"/>
    <property type="project" value="UniProtKB-KW"/>
</dbReference>
<dbReference type="InterPro" id="IPR013083">
    <property type="entry name" value="Znf_RING/FYVE/PHD"/>
</dbReference>
<evidence type="ECO:0000259" key="7">
    <source>
        <dbReference type="PROSITE" id="PS50815"/>
    </source>
</evidence>
<evidence type="ECO:0000256" key="2">
    <source>
        <dbReference type="ARBA" id="ARBA00004286"/>
    </source>
</evidence>
<dbReference type="PROSITE" id="PS50815">
    <property type="entry name" value="HORMA"/>
    <property type="match status" value="1"/>
</dbReference>
<organism evidence="8 9">
    <name type="scientific">Meganyctiphanes norvegica</name>
    <name type="common">Northern krill</name>
    <name type="synonym">Thysanopoda norvegica</name>
    <dbReference type="NCBI Taxonomy" id="48144"/>
    <lineage>
        <taxon>Eukaryota</taxon>
        <taxon>Metazoa</taxon>
        <taxon>Ecdysozoa</taxon>
        <taxon>Arthropoda</taxon>
        <taxon>Crustacea</taxon>
        <taxon>Multicrustacea</taxon>
        <taxon>Malacostraca</taxon>
        <taxon>Eumalacostraca</taxon>
        <taxon>Eucarida</taxon>
        <taxon>Euphausiacea</taxon>
        <taxon>Euphausiidae</taxon>
        <taxon>Meganyctiphanes</taxon>
    </lineage>
</organism>
<dbReference type="SUPFAM" id="SSF56019">
    <property type="entry name" value="The spindle assembly checkpoint protein mad2"/>
    <property type="match status" value="1"/>
</dbReference>
<dbReference type="PANTHER" id="PTHR48225:SF7">
    <property type="entry name" value="MEIOSIS-SPECIFIC PROTEIN HOP1"/>
    <property type="match status" value="1"/>
</dbReference>
<feature type="region of interest" description="Disordered" evidence="6">
    <location>
        <begin position="343"/>
        <end position="367"/>
    </location>
</feature>
<dbReference type="PANTHER" id="PTHR48225">
    <property type="entry name" value="HORMA DOMAIN-CONTAINING PROTEIN 1"/>
    <property type="match status" value="1"/>
</dbReference>
<dbReference type="InterPro" id="IPR011011">
    <property type="entry name" value="Znf_FYVE_PHD"/>
</dbReference>
<name>A0AAV2PRC8_MEGNR</name>
<keyword evidence="9" id="KW-1185">Reference proteome</keyword>
<comment type="subcellular location">
    <subcellularLocation>
        <location evidence="2">Chromosome</location>
    </subcellularLocation>
    <subcellularLocation>
        <location evidence="1">Nucleus</location>
    </subcellularLocation>
</comment>
<dbReference type="InterPro" id="IPR003511">
    <property type="entry name" value="HORMA_dom"/>
</dbReference>
<dbReference type="InterPro" id="IPR051294">
    <property type="entry name" value="HORMA_MeioticProgression"/>
</dbReference>
<keyword evidence="3" id="KW-0158">Chromosome</keyword>
<feature type="compositionally biased region" description="Basic residues" evidence="6">
    <location>
        <begin position="736"/>
        <end position="752"/>
    </location>
</feature>
<evidence type="ECO:0000313" key="9">
    <source>
        <dbReference type="Proteomes" id="UP001497623"/>
    </source>
</evidence>
<dbReference type="Pfam" id="PF20826">
    <property type="entry name" value="PHD_5"/>
    <property type="match status" value="1"/>
</dbReference>
<evidence type="ECO:0000256" key="6">
    <source>
        <dbReference type="SAM" id="MobiDB-lite"/>
    </source>
</evidence>
<dbReference type="SUPFAM" id="SSF57903">
    <property type="entry name" value="FYVE/PHD zinc finger"/>
    <property type="match status" value="1"/>
</dbReference>
<evidence type="ECO:0000256" key="3">
    <source>
        <dbReference type="ARBA" id="ARBA00022454"/>
    </source>
</evidence>
<dbReference type="Gene3D" id="3.30.40.10">
    <property type="entry name" value="Zinc/RING finger domain, C3HC4 (zinc finger)"/>
    <property type="match status" value="1"/>
</dbReference>
<feature type="compositionally biased region" description="Polar residues" evidence="6">
    <location>
        <begin position="726"/>
        <end position="735"/>
    </location>
</feature>